<dbReference type="EMBL" id="ADMT01000246">
    <property type="protein sequence ID" value="EFF81071.1"/>
    <property type="molecule type" value="Genomic_DNA"/>
</dbReference>
<organism evidence="6 7">
    <name type="scientific">Acinetobacter haemolyticus ATCC 19194</name>
    <dbReference type="NCBI Taxonomy" id="707232"/>
    <lineage>
        <taxon>Bacteria</taxon>
        <taxon>Pseudomonadati</taxon>
        <taxon>Pseudomonadota</taxon>
        <taxon>Gammaproteobacteria</taxon>
        <taxon>Moraxellales</taxon>
        <taxon>Moraxellaceae</taxon>
        <taxon>Acinetobacter</taxon>
    </lineage>
</organism>
<dbReference type="NCBIfam" id="TIGR00254">
    <property type="entry name" value="GGDEF"/>
    <property type="match status" value="1"/>
</dbReference>
<feature type="transmembrane region" description="Helical" evidence="4">
    <location>
        <begin position="195"/>
        <end position="215"/>
    </location>
</feature>
<dbReference type="Proteomes" id="UP000003085">
    <property type="component" value="Unassembled WGS sequence"/>
</dbReference>
<gene>
    <name evidence="6" type="ORF">HMP0015_3423</name>
</gene>
<feature type="transmembrane region" description="Helical" evidence="4">
    <location>
        <begin position="155"/>
        <end position="175"/>
    </location>
</feature>
<keyword evidence="4" id="KW-0812">Transmembrane</keyword>
<evidence type="ECO:0000313" key="7">
    <source>
        <dbReference type="Proteomes" id="UP000003085"/>
    </source>
</evidence>
<dbReference type="PANTHER" id="PTHR45138:SF9">
    <property type="entry name" value="DIGUANYLATE CYCLASE DGCM-RELATED"/>
    <property type="match status" value="1"/>
</dbReference>
<feature type="domain" description="GGDEF" evidence="5">
    <location>
        <begin position="260"/>
        <end position="393"/>
    </location>
</feature>
<dbReference type="SMART" id="SM00267">
    <property type="entry name" value="GGDEF"/>
    <property type="match status" value="1"/>
</dbReference>
<dbReference type="FunFam" id="3.30.70.270:FF:000001">
    <property type="entry name" value="Diguanylate cyclase domain protein"/>
    <property type="match status" value="1"/>
</dbReference>
<comment type="catalytic activity">
    <reaction evidence="3">
        <text>2 GTP = 3',3'-c-di-GMP + 2 diphosphate</text>
        <dbReference type="Rhea" id="RHEA:24898"/>
        <dbReference type="ChEBI" id="CHEBI:33019"/>
        <dbReference type="ChEBI" id="CHEBI:37565"/>
        <dbReference type="ChEBI" id="CHEBI:58805"/>
        <dbReference type="EC" id="2.7.7.65"/>
    </reaction>
</comment>
<evidence type="ECO:0000313" key="6">
    <source>
        <dbReference type="EMBL" id="EFF81071.1"/>
    </source>
</evidence>
<feature type="transmembrane region" description="Helical" evidence="4">
    <location>
        <begin position="38"/>
        <end position="57"/>
    </location>
</feature>
<name>D4XUN1_ACIHA</name>
<dbReference type="SUPFAM" id="SSF55073">
    <property type="entry name" value="Nucleotide cyclase"/>
    <property type="match status" value="1"/>
</dbReference>
<dbReference type="GO" id="GO:0052621">
    <property type="term" value="F:diguanylate cyclase activity"/>
    <property type="evidence" value="ECO:0007669"/>
    <property type="project" value="UniProtKB-EC"/>
</dbReference>
<evidence type="ECO:0000256" key="2">
    <source>
        <dbReference type="ARBA" id="ARBA00012528"/>
    </source>
</evidence>
<evidence type="ECO:0000256" key="4">
    <source>
        <dbReference type="SAM" id="Phobius"/>
    </source>
</evidence>
<feature type="transmembrane region" description="Helical" evidence="4">
    <location>
        <begin position="132"/>
        <end position="148"/>
    </location>
</feature>
<evidence type="ECO:0000256" key="3">
    <source>
        <dbReference type="ARBA" id="ARBA00034247"/>
    </source>
</evidence>
<dbReference type="PANTHER" id="PTHR45138">
    <property type="entry name" value="REGULATORY COMPONENTS OF SENSORY TRANSDUCTION SYSTEM"/>
    <property type="match status" value="1"/>
</dbReference>
<accession>D4XUN1</accession>
<dbReference type="Gene3D" id="3.30.70.270">
    <property type="match status" value="1"/>
</dbReference>
<evidence type="ECO:0000256" key="1">
    <source>
        <dbReference type="ARBA" id="ARBA00001946"/>
    </source>
</evidence>
<dbReference type="AlphaFoldDB" id="D4XUN1"/>
<proteinExistence type="predicted"/>
<keyword evidence="4" id="KW-1133">Transmembrane helix</keyword>
<feature type="transmembrane region" description="Helical" evidence="4">
    <location>
        <begin position="106"/>
        <end position="126"/>
    </location>
</feature>
<dbReference type="InterPro" id="IPR000160">
    <property type="entry name" value="GGDEF_dom"/>
</dbReference>
<dbReference type="InterPro" id="IPR043128">
    <property type="entry name" value="Rev_trsase/Diguanyl_cyclase"/>
</dbReference>
<comment type="cofactor">
    <cofactor evidence="1">
        <name>Mg(2+)</name>
        <dbReference type="ChEBI" id="CHEBI:18420"/>
    </cofactor>
</comment>
<comment type="caution">
    <text evidence="6">The sequence shown here is derived from an EMBL/GenBank/DDBJ whole genome shotgun (WGS) entry which is preliminary data.</text>
</comment>
<keyword evidence="4" id="KW-0472">Membrane</keyword>
<dbReference type="Pfam" id="PF00990">
    <property type="entry name" value="GGDEF"/>
    <property type="match status" value="1"/>
</dbReference>
<sequence length="397" mass="45190">MPMTKIHFKRTANREKWSFSQLWEHEPLINWNMLKKSILLLILAAFMTLFGIVWDVLVLLNPVTWQWVNLPLIWSKLWTNLIMFFVFLGLIVPCYLFKDRAWASEVIPILTVQLFTALLCHTSYLIGSFSPATMVVYVSVVAVGLVLFNRKMIYCALIPATIALLFCNILSLYGVLQYAPLFNPKILNQAEMHPFWVGSMLFFLLPILIACLFLFEILLTQWRTRETAIQALSRLDPLTNVMNRRSISNHLEKLNKQPNSFYSVVLLDLDHFKNINDEFGHSMGDQVLVHVAKCLSNNVRDQDLIGRFGGEEFILLLPNTTAIQAKNVAERCRLAIADMCFIAEDQQQFSVSASFGISSSLNANEPHLVVSQADQALYAVKASGRNNIQIFGDLLAE</sequence>
<evidence type="ECO:0000259" key="5">
    <source>
        <dbReference type="PROSITE" id="PS50887"/>
    </source>
</evidence>
<dbReference type="CDD" id="cd01949">
    <property type="entry name" value="GGDEF"/>
    <property type="match status" value="1"/>
</dbReference>
<dbReference type="InterPro" id="IPR029787">
    <property type="entry name" value="Nucleotide_cyclase"/>
</dbReference>
<dbReference type="HOGENOM" id="CLU_000445_11_1_6"/>
<reference evidence="7" key="1">
    <citation type="submission" date="2010-03" db="EMBL/GenBank/DDBJ databases">
        <title>Complete sequence of Mobiluncus curtisii ATCC 43063.</title>
        <authorList>
            <person name="Muzny D."/>
            <person name="Qin X."/>
            <person name="Deng J."/>
            <person name="Jiang H."/>
            <person name="Liu Y."/>
            <person name="Qu J."/>
            <person name="Song X.-Z."/>
            <person name="Zhang L."/>
            <person name="Thornton R."/>
            <person name="Coyle M."/>
            <person name="Francisco L."/>
            <person name="Jackson L."/>
            <person name="Javaid M."/>
            <person name="Korchina V."/>
            <person name="Kovar C."/>
            <person name="Mata R."/>
            <person name="Mathew T."/>
            <person name="Ngo R."/>
            <person name="Nguyen L."/>
            <person name="Nguyen N."/>
            <person name="Okwuonu G."/>
            <person name="Ongeri F."/>
            <person name="Pham C."/>
            <person name="Simmons D."/>
            <person name="Wilczek-Boney K."/>
            <person name="Hale W."/>
            <person name="Jakkamsetti A."/>
            <person name="Pham P."/>
            <person name="Ruth R."/>
            <person name="San Lucas F."/>
            <person name="Warren J."/>
            <person name="Zhang J."/>
            <person name="Zhao Z."/>
            <person name="Zhou C."/>
            <person name="Zhu D."/>
            <person name="Lee S."/>
            <person name="Bess C."/>
            <person name="Blankenburg K."/>
            <person name="Forbes L."/>
            <person name="Fu Q."/>
            <person name="Gubbala S."/>
            <person name="Hirani K."/>
            <person name="Jayaseelan J.C."/>
            <person name="Lara F."/>
            <person name="Munidasa M."/>
            <person name="Palculict T."/>
            <person name="Patil S."/>
            <person name="Pu L.-L."/>
            <person name="Saada N."/>
            <person name="Tang L."/>
            <person name="Weissenberger G."/>
            <person name="Zhu Y."/>
            <person name="Hemphill L."/>
            <person name="Shang Y."/>
            <person name="Youmans B."/>
            <person name="Ayvaz T."/>
            <person name="Ross M."/>
            <person name="Santibanez J."/>
            <person name="Aqrawi P."/>
            <person name="Gross S."/>
            <person name="Joshi V."/>
            <person name="Fowler G."/>
            <person name="Nazareth L."/>
            <person name="Reid J."/>
            <person name="Worley K."/>
            <person name="Petrosino J."/>
            <person name="Highlander S."/>
            <person name="Gibbs R."/>
            <person name="Gibbs R."/>
        </authorList>
    </citation>
    <scope>NUCLEOTIDE SEQUENCE [LARGE SCALE GENOMIC DNA]</scope>
    <source>
        <strain evidence="7">ATCC 19194</strain>
    </source>
</reference>
<feature type="transmembrane region" description="Helical" evidence="4">
    <location>
        <begin position="77"/>
        <end position="97"/>
    </location>
</feature>
<dbReference type="EC" id="2.7.7.65" evidence="2"/>
<dbReference type="PROSITE" id="PS50887">
    <property type="entry name" value="GGDEF"/>
    <property type="match status" value="1"/>
</dbReference>
<dbReference type="InterPro" id="IPR050469">
    <property type="entry name" value="Diguanylate_Cyclase"/>
</dbReference>
<protein>
    <recommendedName>
        <fullName evidence="2">diguanylate cyclase</fullName>
        <ecNumber evidence="2">2.7.7.65</ecNumber>
    </recommendedName>
</protein>